<dbReference type="EMBL" id="SKBQ01000138">
    <property type="protein sequence ID" value="TPX17573.1"/>
    <property type="molecule type" value="Genomic_DNA"/>
</dbReference>
<evidence type="ECO:0000259" key="1">
    <source>
        <dbReference type="Pfam" id="PF01979"/>
    </source>
</evidence>
<dbReference type="PANTHER" id="PTHR43135:SF3">
    <property type="entry name" value="ALPHA-D-RIBOSE 1-METHYLPHOSPHONATE 5-TRIPHOSPHATE DIPHOSPHATASE"/>
    <property type="match status" value="1"/>
</dbReference>
<dbReference type="InterPro" id="IPR011059">
    <property type="entry name" value="Metal-dep_hydrolase_composite"/>
</dbReference>
<protein>
    <recommendedName>
        <fullName evidence="1">Amidohydrolase-related domain-containing protein</fullName>
    </recommendedName>
</protein>
<dbReference type="InterPro" id="IPR051781">
    <property type="entry name" value="Metallo-dep_Hydrolase"/>
</dbReference>
<dbReference type="GeneID" id="41979583"/>
<dbReference type="CDD" id="cd01299">
    <property type="entry name" value="Met_dep_hydrolase_A"/>
    <property type="match status" value="1"/>
</dbReference>
<dbReference type="RefSeq" id="XP_030999284.1">
    <property type="nucleotide sequence ID" value="XM_031134943.1"/>
</dbReference>
<evidence type="ECO:0000313" key="2">
    <source>
        <dbReference type="EMBL" id="TPX17573.1"/>
    </source>
</evidence>
<dbReference type="InParanoid" id="A0A507BDF2"/>
<evidence type="ECO:0000313" key="3">
    <source>
        <dbReference type="Proteomes" id="UP000319257"/>
    </source>
</evidence>
<dbReference type="AlphaFoldDB" id="A0A507BDF2"/>
<dbReference type="GO" id="GO:0016810">
    <property type="term" value="F:hydrolase activity, acting on carbon-nitrogen (but not peptide) bonds"/>
    <property type="evidence" value="ECO:0007669"/>
    <property type="project" value="InterPro"/>
</dbReference>
<organism evidence="2 3">
    <name type="scientific">Thyridium curvatum</name>
    <dbReference type="NCBI Taxonomy" id="1093900"/>
    <lineage>
        <taxon>Eukaryota</taxon>
        <taxon>Fungi</taxon>
        <taxon>Dikarya</taxon>
        <taxon>Ascomycota</taxon>
        <taxon>Pezizomycotina</taxon>
        <taxon>Sordariomycetes</taxon>
        <taxon>Sordariomycetidae</taxon>
        <taxon>Thyridiales</taxon>
        <taxon>Thyridiaceae</taxon>
        <taxon>Thyridium</taxon>
    </lineage>
</organism>
<dbReference type="Proteomes" id="UP000319257">
    <property type="component" value="Unassembled WGS sequence"/>
</dbReference>
<dbReference type="InterPro" id="IPR006680">
    <property type="entry name" value="Amidohydro-rel"/>
</dbReference>
<dbReference type="SUPFAM" id="SSF51338">
    <property type="entry name" value="Composite domain of metallo-dependent hydrolases"/>
    <property type="match status" value="1"/>
</dbReference>
<dbReference type="PANTHER" id="PTHR43135">
    <property type="entry name" value="ALPHA-D-RIBOSE 1-METHYLPHOSPHONATE 5-TRIPHOSPHATE DIPHOSPHATASE"/>
    <property type="match status" value="1"/>
</dbReference>
<sequence length="432" mass="46464">MSPNPDIRPWARKPQHKYILKNANIVDAAEGRVIPGQSVSLADGKIVSISNGAIDDAGFTSIDATGMYLCPGLIDCHVHISFTPGTDTLGDLFGVDARESYFRQPWVCNEMLKKGFTSVRDTGGATFALKEAIADGVFPGPRLFISGKVLSQTGGHGDSRARHEIGSCCGGRISSHCQQICDGVPDCLRAARQELRIGADFVKVMAGGGVASPFDAVSDIQFTPEEVKAITTVAKGRGTYVTAHAYTPDAIKMAIENGVQCIEHGNLIDAEVAKLMADNDVYLVPTLVAYSEMGDSRWAGFLPPKNLDKNAQILDRGLESLRIARDAGVTTCFGTDLLGPLVSAQTKEFAIRSQVLSALEILQSATTKAAKLVRHEGSLGQIKEGFIADILVLNANPLDDITIFDKHTEHLCTVIKEGRVEFSRWQNLPPDV</sequence>
<keyword evidence="3" id="KW-1185">Reference proteome</keyword>
<accession>A0A507BDF2</accession>
<gene>
    <name evidence="2" type="ORF">E0L32_012136</name>
</gene>
<proteinExistence type="predicted"/>
<dbReference type="InterPro" id="IPR057744">
    <property type="entry name" value="OTAase-like"/>
</dbReference>
<dbReference type="Gene3D" id="3.20.20.140">
    <property type="entry name" value="Metal-dependent hydrolases"/>
    <property type="match status" value="1"/>
</dbReference>
<dbReference type="Gene3D" id="2.30.40.10">
    <property type="entry name" value="Urease, subunit C, domain 1"/>
    <property type="match status" value="1"/>
</dbReference>
<reference evidence="2 3" key="1">
    <citation type="submission" date="2019-06" db="EMBL/GenBank/DDBJ databases">
        <title>Draft genome sequence of the filamentous fungus Phialemoniopsis curvata isolated from diesel fuel.</title>
        <authorList>
            <person name="Varaljay V.A."/>
            <person name="Lyon W.J."/>
            <person name="Crouch A.L."/>
            <person name="Drake C.E."/>
            <person name="Hollomon J.M."/>
            <person name="Nadeau L.J."/>
            <person name="Nunn H.S."/>
            <person name="Stevenson B.S."/>
            <person name="Bojanowski C.L."/>
            <person name="Crookes-Goodson W.J."/>
        </authorList>
    </citation>
    <scope>NUCLEOTIDE SEQUENCE [LARGE SCALE GENOMIC DNA]</scope>
    <source>
        <strain evidence="2 3">D216</strain>
    </source>
</reference>
<dbReference type="OrthoDB" id="5595695at2759"/>
<dbReference type="FunCoup" id="A0A507BDF2">
    <property type="interactions" value="9"/>
</dbReference>
<feature type="domain" description="Amidohydrolase-related" evidence="1">
    <location>
        <begin position="68"/>
        <end position="418"/>
    </location>
</feature>
<name>A0A507BDF2_9PEZI</name>
<comment type="caution">
    <text evidence="2">The sequence shown here is derived from an EMBL/GenBank/DDBJ whole genome shotgun (WGS) entry which is preliminary data.</text>
</comment>
<dbReference type="SUPFAM" id="SSF51556">
    <property type="entry name" value="Metallo-dependent hydrolases"/>
    <property type="match status" value="1"/>
</dbReference>
<dbReference type="InterPro" id="IPR032466">
    <property type="entry name" value="Metal_Hydrolase"/>
</dbReference>
<dbReference type="Pfam" id="PF01979">
    <property type="entry name" value="Amidohydro_1"/>
    <property type="match status" value="1"/>
</dbReference>
<dbReference type="STRING" id="1093900.A0A507BDF2"/>